<dbReference type="InterPro" id="IPR005119">
    <property type="entry name" value="LysR_subst-bd"/>
</dbReference>
<dbReference type="Gene3D" id="1.10.10.10">
    <property type="entry name" value="Winged helix-like DNA-binding domain superfamily/Winged helix DNA-binding domain"/>
    <property type="match status" value="1"/>
</dbReference>
<dbReference type="GO" id="GO:0003677">
    <property type="term" value="F:DNA binding"/>
    <property type="evidence" value="ECO:0007669"/>
    <property type="project" value="UniProtKB-KW"/>
</dbReference>
<dbReference type="EMBL" id="JACHIB010000004">
    <property type="protein sequence ID" value="MBB6082877.1"/>
    <property type="molecule type" value="Genomic_DNA"/>
</dbReference>
<gene>
    <name evidence="6" type="ORF">HNR28_000906</name>
</gene>
<dbReference type="InterPro" id="IPR000847">
    <property type="entry name" value="LysR_HTH_N"/>
</dbReference>
<accession>A0A7W9TNX2</accession>
<sequence length="305" mass="33326">MEAGSITRAARQLYVAQPAVGSQMRLLEEELGVTLLERHSRGVRTTPAGDLLYRKALSILQDLESARRDVMALADVKPESLVFGVTPSIANVLGSSLLVHARETLPSVHLSLVEQMSYALAGAVERGDVDLALAYDVSDFPELRSIELLQEELVFVASPRTSSWMFGAGAVSITLKEAVSHPLVLAEGRDPLRKLIEAQARRLGYPFNVAFEASSNSMMKGIIAHGGAAGILPRGSVMAELQSGEFEMRRIVSPVMCRVMYLIERVGRQPLRTEFDIRQFIAAMVDRFVLEQGDLIHSRQAGALA</sequence>
<evidence type="ECO:0000256" key="4">
    <source>
        <dbReference type="ARBA" id="ARBA00023163"/>
    </source>
</evidence>
<reference evidence="6 7" key="1">
    <citation type="submission" date="2020-08" db="EMBL/GenBank/DDBJ databases">
        <title>Genomic Encyclopedia of Type Strains, Phase IV (KMG-IV): sequencing the most valuable type-strain genomes for metagenomic binning, comparative biology and taxonomic classification.</title>
        <authorList>
            <person name="Goeker M."/>
        </authorList>
    </citation>
    <scope>NUCLEOTIDE SEQUENCE [LARGE SCALE GENOMIC DNA]</scope>
    <source>
        <strain evidence="6 7">DSM 12141</strain>
    </source>
</reference>
<evidence type="ECO:0000313" key="6">
    <source>
        <dbReference type="EMBL" id="MBB6082877.1"/>
    </source>
</evidence>
<dbReference type="GO" id="GO:0003700">
    <property type="term" value="F:DNA-binding transcription factor activity"/>
    <property type="evidence" value="ECO:0007669"/>
    <property type="project" value="InterPro"/>
</dbReference>
<keyword evidence="2" id="KW-0805">Transcription regulation</keyword>
<dbReference type="GO" id="GO:0005829">
    <property type="term" value="C:cytosol"/>
    <property type="evidence" value="ECO:0007669"/>
    <property type="project" value="TreeGrafter"/>
</dbReference>
<comment type="similarity">
    <text evidence="1">Belongs to the LysR transcriptional regulatory family.</text>
</comment>
<keyword evidence="3" id="KW-0238">DNA-binding</keyword>
<dbReference type="Pfam" id="PF00126">
    <property type="entry name" value="HTH_1"/>
    <property type="match status" value="1"/>
</dbReference>
<comment type="caution">
    <text evidence="6">The sequence shown here is derived from an EMBL/GenBank/DDBJ whole genome shotgun (WGS) entry which is preliminary data.</text>
</comment>
<dbReference type="InterPro" id="IPR036390">
    <property type="entry name" value="WH_DNA-bd_sf"/>
</dbReference>
<dbReference type="Gene3D" id="3.40.190.290">
    <property type="match status" value="1"/>
</dbReference>
<dbReference type="AlphaFoldDB" id="A0A7W9TNX2"/>
<feature type="domain" description="HTH lysR-type" evidence="5">
    <location>
        <begin position="1"/>
        <end position="46"/>
    </location>
</feature>
<dbReference type="SUPFAM" id="SSF53850">
    <property type="entry name" value="Periplasmic binding protein-like II"/>
    <property type="match status" value="1"/>
</dbReference>
<dbReference type="Proteomes" id="UP000541136">
    <property type="component" value="Unassembled WGS sequence"/>
</dbReference>
<name>A0A7W9TNX2_CASDE</name>
<dbReference type="InterPro" id="IPR050950">
    <property type="entry name" value="HTH-type_LysR_regulators"/>
</dbReference>
<protein>
    <submittedName>
        <fullName evidence="6">LysR family nitrogen assimilation transcriptional regulator</fullName>
    </submittedName>
</protein>
<dbReference type="PRINTS" id="PR00039">
    <property type="entry name" value="HTHLYSR"/>
</dbReference>
<evidence type="ECO:0000256" key="3">
    <source>
        <dbReference type="ARBA" id="ARBA00023125"/>
    </source>
</evidence>
<proteinExistence type="inferred from homology"/>
<dbReference type="PROSITE" id="PS50931">
    <property type="entry name" value="HTH_LYSR"/>
    <property type="match status" value="1"/>
</dbReference>
<evidence type="ECO:0000259" key="5">
    <source>
        <dbReference type="PROSITE" id="PS50931"/>
    </source>
</evidence>
<dbReference type="InterPro" id="IPR036388">
    <property type="entry name" value="WH-like_DNA-bd_sf"/>
</dbReference>
<evidence type="ECO:0000256" key="1">
    <source>
        <dbReference type="ARBA" id="ARBA00009437"/>
    </source>
</evidence>
<dbReference type="Pfam" id="PF03466">
    <property type="entry name" value="LysR_substrate"/>
    <property type="match status" value="1"/>
</dbReference>
<evidence type="ECO:0000313" key="7">
    <source>
        <dbReference type="Proteomes" id="UP000541136"/>
    </source>
</evidence>
<dbReference type="FunFam" id="1.10.10.10:FF:000001">
    <property type="entry name" value="LysR family transcriptional regulator"/>
    <property type="match status" value="1"/>
</dbReference>
<evidence type="ECO:0000256" key="2">
    <source>
        <dbReference type="ARBA" id="ARBA00023015"/>
    </source>
</evidence>
<keyword evidence="4" id="KW-0804">Transcription</keyword>
<dbReference type="PANTHER" id="PTHR30419">
    <property type="entry name" value="HTH-TYPE TRANSCRIPTIONAL REGULATOR YBHD"/>
    <property type="match status" value="1"/>
</dbReference>
<dbReference type="SUPFAM" id="SSF46785">
    <property type="entry name" value="Winged helix' DNA-binding domain"/>
    <property type="match status" value="1"/>
</dbReference>
<organism evidence="6 7">
    <name type="scientific">Castellaniella defragrans</name>
    <name type="common">Alcaligenes defragrans</name>
    <dbReference type="NCBI Taxonomy" id="75697"/>
    <lineage>
        <taxon>Bacteria</taxon>
        <taxon>Pseudomonadati</taxon>
        <taxon>Pseudomonadota</taxon>
        <taxon>Betaproteobacteria</taxon>
        <taxon>Burkholderiales</taxon>
        <taxon>Alcaligenaceae</taxon>
        <taxon>Castellaniella</taxon>
    </lineage>
</organism>